<dbReference type="InterPro" id="IPR050300">
    <property type="entry name" value="GDXG_lipolytic_enzyme"/>
</dbReference>
<reference evidence="5 6" key="1">
    <citation type="submission" date="2020-08" db="EMBL/GenBank/DDBJ databases">
        <title>Genomic Encyclopedia of Type Strains, Phase III (KMG-III): the genomes of soil and plant-associated and newly described type strains.</title>
        <authorList>
            <person name="Whitman W."/>
        </authorList>
    </citation>
    <scope>NUCLEOTIDE SEQUENCE [LARGE SCALE GENOMIC DNA]</scope>
    <source>
        <strain evidence="5 6">CECT 8075</strain>
    </source>
</reference>
<evidence type="ECO:0000313" key="6">
    <source>
        <dbReference type="Proteomes" id="UP000536179"/>
    </source>
</evidence>
<dbReference type="EMBL" id="JACHXU010000005">
    <property type="protein sequence ID" value="MBB3206210.1"/>
    <property type="molecule type" value="Genomic_DNA"/>
</dbReference>
<feature type="chain" id="PRO_5031198899" evidence="2">
    <location>
        <begin position="20"/>
        <end position="421"/>
    </location>
</feature>
<feature type="domain" description="Bacterial repeat" evidence="3">
    <location>
        <begin position="45"/>
        <end position="123"/>
    </location>
</feature>
<dbReference type="PANTHER" id="PTHR48081">
    <property type="entry name" value="AB HYDROLASE SUPERFAMILY PROTEIN C4A8.06C"/>
    <property type="match status" value="1"/>
</dbReference>
<gene>
    <name evidence="5" type="ORF">FHS27_002018</name>
</gene>
<dbReference type="Pfam" id="PF18998">
    <property type="entry name" value="Flg_new_2"/>
    <property type="match status" value="1"/>
</dbReference>
<evidence type="ECO:0000313" key="5">
    <source>
        <dbReference type="EMBL" id="MBB3206210.1"/>
    </source>
</evidence>
<evidence type="ECO:0000256" key="2">
    <source>
        <dbReference type="SAM" id="SignalP"/>
    </source>
</evidence>
<dbReference type="Pfam" id="PF20434">
    <property type="entry name" value="BD-FAE"/>
    <property type="match status" value="1"/>
</dbReference>
<comment type="caution">
    <text evidence="5">The sequence shown here is derived from an EMBL/GenBank/DDBJ whole genome shotgun (WGS) entry which is preliminary data.</text>
</comment>
<dbReference type="InterPro" id="IPR029058">
    <property type="entry name" value="AB_hydrolase_fold"/>
</dbReference>
<keyword evidence="2" id="KW-0732">Signal</keyword>
<dbReference type="Gene3D" id="3.40.50.1820">
    <property type="entry name" value="alpha/beta hydrolase"/>
    <property type="match status" value="1"/>
</dbReference>
<evidence type="ECO:0000256" key="1">
    <source>
        <dbReference type="ARBA" id="ARBA00022801"/>
    </source>
</evidence>
<feature type="domain" description="BD-FAE-like" evidence="4">
    <location>
        <begin position="151"/>
        <end position="260"/>
    </location>
</feature>
<keyword evidence="6" id="KW-1185">Reference proteome</keyword>
<protein>
    <submittedName>
        <fullName evidence="5">Acetyl esterase/lipase</fullName>
    </submittedName>
</protein>
<dbReference type="AlphaFoldDB" id="A0A7W5DXF0"/>
<organism evidence="5 6">
    <name type="scientific">Aporhodopirellula rubra</name>
    <dbReference type="NCBI Taxonomy" id="980271"/>
    <lineage>
        <taxon>Bacteria</taxon>
        <taxon>Pseudomonadati</taxon>
        <taxon>Planctomycetota</taxon>
        <taxon>Planctomycetia</taxon>
        <taxon>Pirellulales</taxon>
        <taxon>Pirellulaceae</taxon>
        <taxon>Aporhodopirellula</taxon>
    </lineage>
</organism>
<dbReference type="InterPro" id="IPR044060">
    <property type="entry name" value="Bacterial_rp_domain"/>
</dbReference>
<evidence type="ECO:0000259" key="4">
    <source>
        <dbReference type="Pfam" id="PF20434"/>
    </source>
</evidence>
<dbReference type="RefSeq" id="WP_221224978.1">
    <property type="nucleotide sequence ID" value="NZ_JACHXU010000005.1"/>
</dbReference>
<sequence>MKSTLPAIALLIATATAMAQETKPTDESAPLLSATLATTDKESFKVTLDPIENGSIELQPPLSDDGAYELGTVVTVHAKPAEGYSLDSIYYSVPGRWGAMYHESLTDEFKFTIDQEKHIGASFIEADAVAHFDLRHNIVYAIPGKKELKYDVYSPKGAKDLPIVVIIHGGGWSSNDEDIMRGLARELTKDGTLVACSIDYRWIGDNDGDEKPNSMANLIEDVFGAIAHIMEHAAQYGGDASRIGVTGDSAGGHLSAAASILIEQIGSGGSGVREGIYHFKPTYLPGGKSAEDVRQQMLTSIKAAAPSYGVFAAEGLKGFQRGMSGQAAEATAPQSHIPDSSVRSVPQYLTRGTKDFLIRDDGVAAFLEALQSKGQTVIYDQVEGAGHAFFDWKPNNEVKATFAKYGVPYAAKMRAFFEDHL</sequence>
<evidence type="ECO:0000259" key="3">
    <source>
        <dbReference type="Pfam" id="PF18998"/>
    </source>
</evidence>
<dbReference type="Proteomes" id="UP000536179">
    <property type="component" value="Unassembled WGS sequence"/>
</dbReference>
<dbReference type="GO" id="GO:0016787">
    <property type="term" value="F:hydrolase activity"/>
    <property type="evidence" value="ECO:0007669"/>
    <property type="project" value="UniProtKB-KW"/>
</dbReference>
<dbReference type="SUPFAM" id="SSF53474">
    <property type="entry name" value="alpha/beta-Hydrolases"/>
    <property type="match status" value="1"/>
</dbReference>
<feature type="signal peptide" evidence="2">
    <location>
        <begin position="1"/>
        <end position="19"/>
    </location>
</feature>
<dbReference type="InterPro" id="IPR049492">
    <property type="entry name" value="BD-FAE-like_dom"/>
</dbReference>
<accession>A0A7W5DXF0</accession>
<keyword evidence="1" id="KW-0378">Hydrolase</keyword>
<name>A0A7W5DXF0_9BACT</name>
<proteinExistence type="predicted"/>